<feature type="domain" description="F-box" evidence="1">
    <location>
        <begin position="6"/>
        <end position="51"/>
    </location>
</feature>
<dbReference type="Gene3D" id="3.80.10.10">
    <property type="entry name" value="Ribonuclease Inhibitor"/>
    <property type="match status" value="1"/>
</dbReference>
<organism evidence="2 3">
    <name type="scientific">Laccaria amethystina LaAM-08-1</name>
    <dbReference type="NCBI Taxonomy" id="1095629"/>
    <lineage>
        <taxon>Eukaryota</taxon>
        <taxon>Fungi</taxon>
        <taxon>Dikarya</taxon>
        <taxon>Basidiomycota</taxon>
        <taxon>Agaricomycotina</taxon>
        <taxon>Agaricomycetes</taxon>
        <taxon>Agaricomycetidae</taxon>
        <taxon>Agaricales</taxon>
        <taxon>Agaricineae</taxon>
        <taxon>Hydnangiaceae</taxon>
        <taxon>Laccaria</taxon>
    </lineage>
</organism>
<evidence type="ECO:0000259" key="1">
    <source>
        <dbReference type="PROSITE" id="PS50181"/>
    </source>
</evidence>
<reference evidence="3" key="2">
    <citation type="submission" date="2015-01" db="EMBL/GenBank/DDBJ databases">
        <title>Evolutionary Origins and Diversification of the Mycorrhizal Mutualists.</title>
        <authorList>
            <consortium name="DOE Joint Genome Institute"/>
            <consortium name="Mycorrhizal Genomics Consortium"/>
            <person name="Kohler A."/>
            <person name="Kuo A."/>
            <person name="Nagy L.G."/>
            <person name="Floudas D."/>
            <person name="Copeland A."/>
            <person name="Barry K.W."/>
            <person name="Cichocki N."/>
            <person name="Veneault-Fourrey C."/>
            <person name="LaButti K."/>
            <person name="Lindquist E.A."/>
            <person name="Lipzen A."/>
            <person name="Lundell T."/>
            <person name="Morin E."/>
            <person name="Murat C."/>
            <person name="Riley R."/>
            <person name="Ohm R."/>
            <person name="Sun H."/>
            <person name="Tunlid A."/>
            <person name="Henrissat B."/>
            <person name="Grigoriev I.V."/>
            <person name="Hibbett D.S."/>
            <person name="Martin F."/>
        </authorList>
    </citation>
    <scope>NUCLEOTIDE SEQUENCE [LARGE SCALE GENOMIC DNA]</scope>
    <source>
        <strain evidence="3">LaAM-08-1</strain>
    </source>
</reference>
<dbReference type="Pfam" id="PF00646">
    <property type="entry name" value="F-box"/>
    <property type="match status" value="1"/>
</dbReference>
<dbReference type="OrthoDB" id="3093370at2759"/>
<accession>A0A0C9WMX7</accession>
<evidence type="ECO:0000313" key="2">
    <source>
        <dbReference type="EMBL" id="KIJ98594.1"/>
    </source>
</evidence>
<sequence>MPLSVVRRLPDLLDELLVEIVNPLDDESLIQLSMTCRRFHFLALSVVFTRAKLVSTRCIYLQQSPAHLLRALLIALFVDPATSFVIGPNYNRDRLLPEVRSFNRLASCMSSTGMFAFFMPYSTFAFSKDGVFDRWTRRVIWLFDIVLSKQCNYFYVAGDMVSASFDSPSTNTSSPRATLLQRPIVKKISGRLRNLPKAAKRAILSIIPSRQGGGPHASILQYFHALSPMLFQPPFLDWTTSTLQTNSQTLLEVSFKTNYISASTWRDLLSKLTLPSLSKFQLTCSRVMEQQTISFNDILNFLTRHPSIVSLDLDGPAPGNNHCPWNLLPALETLISPPELIVWLLDRKYPCKQLKSLNIVSEVYRGLAAFDYDTFDEVLVLLPHCTPSLTTLRLSFFSGPGTIQWLDKHASRGRVGSPSGPLSALKGITTLKLELSRSWEKEVTGVIPHFVAQFPGLQHLIYPQLPLNLAMEPAKTAFLKEIALTCPGLKTVAIGYTLVNLDTLIS</sequence>
<dbReference type="SUPFAM" id="SSF52047">
    <property type="entry name" value="RNI-like"/>
    <property type="match status" value="1"/>
</dbReference>
<protein>
    <recommendedName>
        <fullName evidence="1">F-box domain-containing protein</fullName>
    </recommendedName>
</protein>
<dbReference type="HOGENOM" id="CLU_027357_0_0_1"/>
<dbReference type="EMBL" id="KN838665">
    <property type="protein sequence ID" value="KIJ98594.1"/>
    <property type="molecule type" value="Genomic_DNA"/>
</dbReference>
<dbReference type="InterPro" id="IPR032675">
    <property type="entry name" value="LRR_dom_sf"/>
</dbReference>
<dbReference type="AlphaFoldDB" id="A0A0C9WMX7"/>
<dbReference type="PROSITE" id="PS50181">
    <property type="entry name" value="FBOX"/>
    <property type="match status" value="1"/>
</dbReference>
<dbReference type="InterPro" id="IPR036047">
    <property type="entry name" value="F-box-like_dom_sf"/>
</dbReference>
<dbReference type="CDD" id="cd09917">
    <property type="entry name" value="F-box_SF"/>
    <property type="match status" value="1"/>
</dbReference>
<proteinExistence type="predicted"/>
<gene>
    <name evidence="2" type="ORF">K443DRAFT_680624</name>
</gene>
<dbReference type="Proteomes" id="UP000054477">
    <property type="component" value="Unassembled WGS sequence"/>
</dbReference>
<dbReference type="InterPro" id="IPR001810">
    <property type="entry name" value="F-box_dom"/>
</dbReference>
<keyword evidence="3" id="KW-1185">Reference proteome</keyword>
<name>A0A0C9WMX7_9AGAR</name>
<dbReference type="SUPFAM" id="SSF81383">
    <property type="entry name" value="F-box domain"/>
    <property type="match status" value="1"/>
</dbReference>
<evidence type="ECO:0000313" key="3">
    <source>
        <dbReference type="Proteomes" id="UP000054477"/>
    </source>
</evidence>
<reference evidence="2 3" key="1">
    <citation type="submission" date="2014-04" db="EMBL/GenBank/DDBJ databases">
        <authorList>
            <consortium name="DOE Joint Genome Institute"/>
            <person name="Kuo A."/>
            <person name="Kohler A."/>
            <person name="Nagy L.G."/>
            <person name="Floudas D."/>
            <person name="Copeland A."/>
            <person name="Barry K.W."/>
            <person name="Cichocki N."/>
            <person name="Veneault-Fourrey C."/>
            <person name="LaButti K."/>
            <person name="Lindquist E.A."/>
            <person name="Lipzen A."/>
            <person name="Lundell T."/>
            <person name="Morin E."/>
            <person name="Murat C."/>
            <person name="Sun H."/>
            <person name="Tunlid A."/>
            <person name="Henrissat B."/>
            <person name="Grigoriev I.V."/>
            <person name="Hibbett D.S."/>
            <person name="Martin F."/>
            <person name="Nordberg H.P."/>
            <person name="Cantor M.N."/>
            <person name="Hua S.X."/>
        </authorList>
    </citation>
    <scope>NUCLEOTIDE SEQUENCE [LARGE SCALE GENOMIC DNA]</scope>
    <source>
        <strain evidence="2 3">LaAM-08-1</strain>
    </source>
</reference>